<sequence length="95" mass="10535">MDFRVRKYPQVAPAIHNIPLNAKKMTTRIVMPRIPEKSTALPRASQTKFSMPAKIAARKAIDVPIRIFLRGVKYAVTNAAKAGAPHKKNARTSVN</sequence>
<dbReference type="Proteomes" id="UP001574673">
    <property type="component" value="Unassembled WGS sequence"/>
</dbReference>
<keyword evidence="2" id="KW-1185">Reference proteome</keyword>
<evidence type="ECO:0000313" key="2">
    <source>
        <dbReference type="Proteomes" id="UP001574673"/>
    </source>
</evidence>
<comment type="caution">
    <text evidence="1">The sequence shown here is derived from an EMBL/GenBank/DDBJ whole genome shotgun (WGS) entry which is preliminary data.</text>
</comment>
<name>A0ABV4UGR5_9RHOO</name>
<protein>
    <submittedName>
        <fullName evidence="1">Uncharacterized protein</fullName>
    </submittedName>
</protein>
<proteinExistence type="predicted"/>
<evidence type="ECO:0000313" key="1">
    <source>
        <dbReference type="EMBL" id="MFA9950084.1"/>
    </source>
</evidence>
<reference evidence="2" key="1">
    <citation type="submission" date="2024-06" db="EMBL/GenBank/DDBJ databases">
        <title>Radixoralia hellwigii gen. nov., sp nov., isolated from a root canal in the human oral cavity.</title>
        <authorList>
            <person name="Bartsch S."/>
            <person name="Wittmer A."/>
            <person name="Schulz A.-K."/>
            <person name="Neumann-Schaal M."/>
            <person name="Wolf J."/>
            <person name="Gronow S."/>
            <person name="Tennert C."/>
            <person name="Haecker G."/>
            <person name="Cieplik F."/>
            <person name="Al-Ahmad A."/>
        </authorList>
    </citation>
    <scope>NUCLEOTIDE SEQUENCE [LARGE SCALE GENOMIC DNA]</scope>
    <source>
        <strain evidence="2">Wk13</strain>
    </source>
</reference>
<organism evidence="1 2">
    <name type="scientific">Dentiradicibacter hellwigii</name>
    <dbReference type="NCBI Taxonomy" id="3149053"/>
    <lineage>
        <taxon>Bacteria</taxon>
        <taxon>Pseudomonadati</taxon>
        <taxon>Pseudomonadota</taxon>
        <taxon>Betaproteobacteria</taxon>
        <taxon>Rhodocyclales</taxon>
        <taxon>Rhodocyclaceae</taxon>
        <taxon>Dentiradicibacter</taxon>
    </lineage>
</organism>
<accession>A0ABV4UGR5</accession>
<gene>
    <name evidence="1" type="ORF">ABCS64_07100</name>
</gene>
<dbReference type="EMBL" id="JBEUWX010000002">
    <property type="protein sequence ID" value="MFA9950084.1"/>
    <property type="molecule type" value="Genomic_DNA"/>
</dbReference>